<evidence type="ECO:0000313" key="5">
    <source>
        <dbReference type="EMBL" id="CAN62041.1"/>
    </source>
</evidence>
<dbReference type="PANTHER" id="PTHR43710">
    <property type="entry name" value="2-HYDROXYACYL-COA LYASE"/>
    <property type="match status" value="1"/>
</dbReference>
<dbReference type="InterPro" id="IPR045025">
    <property type="entry name" value="HACL1-like"/>
</dbReference>
<sequence>MTLELNIFYMSKKQITPEEEEGPEEEPFRRRKMVSARFRRHSRGLRNNFATPSYLHRAAKLASILRFPASFLRHKSGIVRRRNITLFKKAAKSLRNKRCIDVEIGTTGRSEALFTADAGWSGHGCYSPETEREIKHIVALWPWLCPRLGRALQRRRQRLVMISGSCNFQELDKVAVVELFSKFYAKATNISQIPKSLFKVRDQALFGRPGGCYLDLPNDILHQTVSQPEVESLSDAAEDKATIVSSNNCCSFLCFIIKHGKII</sequence>
<dbReference type="GO" id="GO:0046872">
    <property type="term" value="F:metal ion binding"/>
    <property type="evidence" value="ECO:0007669"/>
    <property type="project" value="UniProtKB-KW"/>
</dbReference>
<dbReference type="Gene3D" id="3.40.50.970">
    <property type="match status" value="1"/>
</dbReference>
<evidence type="ECO:0000256" key="3">
    <source>
        <dbReference type="ARBA" id="ARBA00022842"/>
    </source>
</evidence>
<evidence type="ECO:0000256" key="1">
    <source>
        <dbReference type="ARBA" id="ARBA00001964"/>
    </source>
</evidence>
<comment type="cofactor">
    <cofactor evidence="1">
        <name>thiamine diphosphate</name>
        <dbReference type="ChEBI" id="CHEBI:58937"/>
    </cofactor>
</comment>
<dbReference type="SUPFAM" id="SSF52518">
    <property type="entry name" value="Thiamin diphosphate-binding fold (THDP-binding)"/>
    <property type="match status" value="1"/>
</dbReference>
<proteinExistence type="predicted"/>
<keyword evidence="3" id="KW-0460">Magnesium</keyword>
<evidence type="ECO:0000256" key="4">
    <source>
        <dbReference type="ARBA" id="ARBA00023239"/>
    </source>
</evidence>
<accession>A5C2X1</accession>
<name>A5C2X1_VITVI</name>
<dbReference type="AlphaFoldDB" id="A5C2X1"/>
<keyword evidence="4" id="KW-0456">Lyase</keyword>
<dbReference type="GO" id="GO:0016829">
    <property type="term" value="F:lyase activity"/>
    <property type="evidence" value="ECO:0007669"/>
    <property type="project" value="UniProtKB-KW"/>
</dbReference>
<gene>
    <name evidence="5" type="ORF">VITISV_003369</name>
</gene>
<organism evidence="5">
    <name type="scientific">Vitis vinifera</name>
    <name type="common">Grape</name>
    <dbReference type="NCBI Taxonomy" id="29760"/>
    <lineage>
        <taxon>Eukaryota</taxon>
        <taxon>Viridiplantae</taxon>
        <taxon>Streptophyta</taxon>
        <taxon>Embryophyta</taxon>
        <taxon>Tracheophyta</taxon>
        <taxon>Spermatophyta</taxon>
        <taxon>Magnoliopsida</taxon>
        <taxon>eudicotyledons</taxon>
        <taxon>Gunneridae</taxon>
        <taxon>Pentapetalae</taxon>
        <taxon>rosids</taxon>
        <taxon>Vitales</taxon>
        <taxon>Vitaceae</taxon>
        <taxon>Viteae</taxon>
        <taxon>Vitis</taxon>
    </lineage>
</organism>
<dbReference type="PANTHER" id="PTHR43710:SF2">
    <property type="entry name" value="2-HYDROXYACYL-COA LYASE 1"/>
    <property type="match status" value="1"/>
</dbReference>
<reference evidence="5" key="1">
    <citation type="journal article" date="2007" name="PLoS ONE">
        <title>The first genome sequence of an elite grapevine cultivar (Pinot noir Vitis vinifera L.): coping with a highly heterozygous genome.</title>
        <authorList>
            <person name="Velasco R."/>
            <person name="Zharkikh A."/>
            <person name="Troggio M."/>
            <person name="Cartwright D.A."/>
            <person name="Cestaro A."/>
            <person name="Pruss D."/>
            <person name="Pindo M."/>
            <person name="FitzGerald L.M."/>
            <person name="Vezzulli S."/>
            <person name="Reid J."/>
            <person name="Malacarne G."/>
            <person name="Iliev D."/>
            <person name="Coppola G."/>
            <person name="Wardell B."/>
            <person name="Micheletti D."/>
            <person name="Macalma T."/>
            <person name="Facci M."/>
            <person name="Mitchell J.T."/>
            <person name="Perazzolli M."/>
            <person name="Eldredge G."/>
            <person name="Gatto P."/>
            <person name="Oyzerski R."/>
            <person name="Moretto M."/>
            <person name="Gutin N."/>
            <person name="Stefanini M."/>
            <person name="Chen Y."/>
            <person name="Segala C."/>
            <person name="Davenport C."/>
            <person name="Dematte L."/>
            <person name="Mraz A."/>
            <person name="Battilana J."/>
            <person name="Stormo K."/>
            <person name="Costa F."/>
            <person name="Tao Q."/>
            <person name="Si-Ammour A."/>
            <person name="Harkins T."/>
            <person name="Lackey A."/>
            <person name="Perbost C."/>
            <person name="Taillon B."/>
            <person name="Stella A."/>
            <person name="Solovyev V."/>
            <person name="Fawcett J.A."/>
            <person name="Sterck L."/>
            <person name="Vandepoele K."/>
            <person name="Grando S.M."/>
            <person name="Toppo S."/>
            <person name="Moser C."/>
            <person name="Lanchbury J."/>
            <person name="Bogden R."/>
            <person name="Skolnick M."/>
            <person name="Sgaramella V."/>
            <person name="Bhatnagar S.K."/>
            <person name="Fontana P."/>
            <person name="Gutin A."/>
            <person name="Van de Peer Y."/>
            <person name="Salamini F."/>
            <person name="Viola R."/>
        </authorList>
    </citation>
    <scope>NUCLEOTIDE SEQUENCE</scope>
</reference>
<dbReference type="GO" id="GO:0030976">
    <property type="term" value="F:thiamine pyrophosphate binding"/>
    <property type="evidence" value="ECO:0007669"/>
    <property type="project" value="InterPro"/>
</dbReference>
<keyword evidence="2" id="KW-0479">Metal-binding</keyword>
<dbReference type="EMBL" id="AM480208">
    <property type="protein sequence ID" value="CAN62041.1"/>
    <property type="molecule type" value="Genomic_DNA"/>
</dbReference>
<evidence type="ECO:0000256" key="2">
    <source>
        <dbReference type="ARBA" id="ARBA00022723"/>
    </source>
</evidence>
<protein>
    <submittedName>
        <fullName evidence="5">Uncharacterized protein</fullName>
    </submittedName>
</protein>
<dbReference type="InterPro" id="IPR029061">
    <property type="entry name" value="THDP-binding"/>
</dbReference>